<feature type="domain" description="Response regulatory" evidence="6">
    <location>
        <begin position="521"/>
        <end position="634"/>
    </location>
</feature>
<dbReference type="InterPro" id="IPR035965">
    <property type="entry name" value="PAS-like_dom_sf"/>
</dbReference>
<gene>
    <name evidence="9" type="ORF">GTP41_11125</name>
</gene>
<dbReference type="SMART" id="SM00387">
    <property type="entry name" value="HATPase_c"/>
    <property type="match status" value="1"/>
</dbReference>
<evidence type="ECO:0000259" key="7">
    <source>
        <dbReference type="PROSITE" id="PS50112"/>
    </source>
</evidence>
<dbReference type="InterPro" id="IPR036097">
    <property type="entry name" value="HisK_dim/P_sf"/>
</dbReference>
<dbReference type="CDD" id="cd00082">
    <property type="entry name" value="HisKA"/>
    <property type="match status" value="1"/>
</dbReference>
<dbReference type="SMART" id="SM00388">
    <property type="entry name" value="HisKA"/>
    <property type="match status" value="1"/>
</dbReference>
<dbReference type="Pfam" id="PF00512">
    <property type="entry name" value="HisKA"/>
    <property type="match status" value="1"/>
</dbReference>
<evidence type="ECO:0000313" key="10">
    <source>
        <dbReference type="Proteomes" id="UP000448575"/>
    </source>
</evidence>
<dbReference type="SUPFAM" id="SSF47384">
    <property type="entry name" value="Homodimeric domain of signal transducing histidine kinase"/>
    <property type="match status" value="1"/>
</dbReference>
<protein>
    <recommendedName>
        <fullName evidence="2">histidine kinase</fullName>
        <ecNumber evidence="2">2.7.13.3</ecNumber>
    </recommendedName>
</protein>
<accession>A0A6N9HGS5</accession>
<evidence type="ECO:0000259" key="8">
    <source>
        <dbReference type="PROSITE" id="PS50113"/>
    </source>
</evidence>
<dbReference type="PANTHER" id="PTHR43065:SF49">
    <property type="entry name" value="HISTIDINE KINASE"/>
    <property type="match status" value="1"/>
</dbReference>
<dbReference type="PRINTS" id="PR00344">
    <property type="entry name" value="BCTRLSENSOR"/>
</dbReference>
<name>A0A6N9HGS5_9BURK</name>
<dbReference type="InterPro" id="IPR011006">
    <property type="entry name" value="CheY-like_superfamily"/>
</dbReference>
<dbReference type="InterPro" id="IPR036890">
    <property type="entry name" value="HATPase_C_sf"/>
</dbReference>
<evidence type="ECO:0000256" key="4">
    <source>
        <dbReference type="PROSITE-ProRule" id="PRU00169"/>
    </source>
</evidence>
<evidence type="ECO:0000256" key="1">
    <source>
        <dbReference type="ARBA" id="ARBA00000085"/>
    </source>
</evidence>
<dbReference type="InterPro" id="IPR005467">
    <property type="entry name" value="His_kinase_dom"/>
</dbReference>
<dbReference type="InterPro" id="IPR000014">
    <property type="entry name" value="PAS"/>
</dbReference>
<dbReference type="GO" id="GO:0000155">
    <property type="term" value="F:phosphorelay sensor kinase activity"/>
    <property type="evidence" value="ECO:0007669"/>
    <property type="project" value="InterPro"/>
</dbReference>
<dbReference type="PANTHER" id="PTHR43065">
    <property type="entry name" value="SENSOR HISTIDINE KINASE"/>
    <property type="match status" value="1"/>
</dbReference>
<reference evidence="9 10" key="1">
    <citation type="submission" date="2019-12" db="EMBL/GenBank/DDBJ databases">
        <title>Novel species isolated from a subtropical stream in China.</title>
        <authorList>
            <person name="Lu H."/>
        </authorList>
    </citation>
    <scope>NUCLEOTIDE SEQUENCE [LARGE SCALE GENOMIC DNA]</scope>
    <source>
        <strain evidence="9 10">DS3</strain>
    </source>
</reference>
<dbReference type="PROSITE" id="PS50112">
    <property type="entry name" value="PAS"/>
    <property type="match status" value="2"/>
</dbReference>
<dbReference type="SUPFAM" id="SSF55874">
    <property type="entry name" value="ATPase domain of HSP90 chaperone/DNA topoisomerase II/histidine kinase"/>
    <property type="match status" value="1"/>
</dbReference>
<feature type="domain" description="PAC" evidence="8">
    <location>
        <begin position="214"/>
        <end position="266"/>
    </location>
</feature>
<dbReference type="PROSITE" id="PS50113">
    <property type="entry name" value="PAC"/>
    <property type="match status" value="2"/>
</dbReference>
<comment type="caution">
    <text evidence="9">The sequence shown here is derived from an EMBL/GenBank/DDBJ whole genome shotgun (WGS) entry which is preliminary data.</text>
</comment>
<dbReference type="SUPFAM" id="SSF55785">
    <property type="entry name" value="PYP-like sensor domain (PAS domain)"/>
    <property type="match status" value="2"/>
</dbReference>
<dbReference type="InterPro" id="IPR003661">
    <property type="entry name" value="HisK_dim/P_dom"/>
</dbReference>
<dbReference type="SMART" id="SM00086">
    <property type="entry name" value="PAC"/>
    <property type="match status" value="2"/>
</dbReference>
<feature type="domain" description="PAS" evidence="7">
    <location>
        <begin position="139"/>
        <end position="198"/>
    </location>
</feature>
<dbReference type="CDD" id="cd00130">
    <property type="entry name" value="PAS"/>
    <property type="match status" value="2"/>
</dbReference>
<dbReference type="Gene3D" id="3.30.450.20">
    <property type="entry name" value="PAS domain"/>
    <property type="match status" value="2"/>
</dbReference>
<dbReference type="SUPFAM" id="SSF52172">
    <property type="entry name" value="CheY-like"/>
    <property type="match status" value="1"/>
</dbReference>
<evidence type="ECO:0000259" key="5">
    <source>
        <dbReference type="PROSITE" id="PS50109"/>
    </source>
</evidence>
<dbReference type="Gene3D" id="3.30.565.10">
    <property type="entry name" value="Histidine kinase-like ATPase, C-terminal domain"/>
    <property type="match status" value="1"/>
</dbReference>
<feature type="domain" description="Histidine kinase" evidence="5">
    <location>
        <begin position="286"/>
        <end position="505"/>
    </location>
</feature>
<dbReference type="Proteomes" id="UP000448575">
    <property type="component" value="Unassembled WGS sequence"/>
</dbReference>
<dbReference type="Gene3D" id="3.40.50.2300">
    <property type="match status" value="1"/>
</dbReference>
<proteinExistence type="predicted"/>
<sequence length="634" mass="69498">MITDPPALESLSSRYELLVASISDYAICMLDPQGHVTSWNVGAQRTSGYREDEALGMHFSRLHTPEDRQSGLSQQALATALQEGRYECEGWRVRKDGSRFWASVVIDPVYAQDGEHIGFAKVARDITDGRRVLDALRESEQRFRLLVQGVIDYAIYMLSPEGLITNWNLGAERIKGYAPDEVLGSHYRRFFTAEDRQEGAPERALAIAAREGRYESEGWRVRKDGTRFWAHAVVDALYDDGGDLIGFAKVTRDNTEKRLAAETLEQARADLFQAQKMESIGQLTGGVAHDFNNLLAVVSNGVDILRTAPPPEARARVLDSMRRAVERGAALTQQLLSFARQQPLAPTVQQLNQLVAGFEGVLRRAAGPLVRFELDLDPKLRQASIDEARFEAALLNLVVNARDAMPDGGSIEVTTRNATLADNQAATLAAGEYVRVSVTDTGSGMSAEVRERAFEPFFTTKETGKGTGLGLSQVYGFIVQSGGGVTIDTEAGRGTSVHLYLPALATALPEQPAPRPPREERVLIVEDDPLVMESARELFQAMGYAILQAEDGASALRALQRDGEVDVLFSDVMMPNGMTGLALAREVRQRYPGIKIILASGFPQPAMQEAGLGEFAFVGKPYRLSDLARQLRTG</sequence>
<dbReference type="NCBIfam" id="TIGR00229">
    <property type="entry name" value="sensory_box"/>
    <property type="match status" value="2"/>
</dbReference>
<evidence type="ECO:0000259" key="6">
    <source>
        <dbReference type="PROSITE" id="PS50110"/>
    </source>
</evidence>
<dbReference type="InterPro" id="IPR004358">
    <property type="entry name" value="Sig_transdc_His_kin-like_C"/>
</dbReference>
<dbReference type="RefSeq" id="WP_161025657.1">
    <property type="nucleotide sequence ID" value="NZ_WWCJ01000007.1"/>
</dbReference>
<comment type="catalytic activity">
    <reaction evidence="1">
        <text>ATP + protein L-histidine = ADP + protein N-phospho-L-histidine.</text>
        <dbReference type="EC" id="2.7.13.3"/>
    </reaction>
</comment>
<evidence type="ECO:0000256" key="3">
    <source>
        <dbReference type="ARBA" id="ARBA00022553"/>
    </source>
</evidence>
<organism evidence="9 10">
    <name type="scientific">Pseudoduganella guangdongensis</name>
    <dbReference type="NCBI Taxonomy" id="2692179"/>
    <lineage>
        <taxon>Bacteria</taxon>
        <taxon>Pseudomonadati</taxon>
        <taxon>Pseudomonadota</taxon>
        <taxon>Betaproteobacteria</taxon>
        <taxon>Burkholderiales</taxon>
        <taxon>Oxalobacteraceae</taxon>
        <taxon>Telluria group</taxon>
        <taxon>Pseudoduganella</taxon>
    </lineage>
</organism>
<dbReference type="AlphaFoldDB" id="A0A6N9HGS5"/>
<dbReference type="Pfam" id="PF00072">
    <property type="entry name" value="Response_reg"/>
    <property type="match status" value="1"/>
</dbReference>
<dbReference type="PROSITE" id="PS50109">
    <property type="entry name" value="HIS_KIN"/>
    <property type="match status" value="1"/>
</dbReference>
<evidence type="ECO:0000256" key="2">
    <source>
        <dbReference type="ARBA" id="ARBA00012438"/>
    </source>
</evidence>
<keyword evidence="10" id="KW-1185">Reference proteome</keyword>
<dbReference type="PROSITE" id="PS50110">
    <property type="entry name" value="RESPONSE_REGULATORY"/>
    <property type="match status" value="1"/>
</dbReference>
<feature type="modified residue" description="4-aspartylphosphate" evidence="4">
    <location>
        <position position="571"/>
    </location>
</feature>
<dbReference type="Gene3D" id="1.10.287.130">
    <property type="match status" value="1"/>
</dbReference>
<feature type="domain" description="PAC" evidence="8">
    <location>
        <begin position="86"/>
        <end position="138"/>
    </location>
</feature>
<dbReference type="InterPro" id="IPR001789">
    <property type="entry name" value="Sig_transdc_resp-reg_receiver"/>
</dbReference>
<dbReference type="Pfam" id="PF02518">
    <property type="entry name" value="HATPase_c"/>
    <property type="match status" value="1"/>
</dbReference>
<dbReference type="SMART" id="SM00448">
    <property type="entry name" value="REC"/>
    <property type="match status" value="1"/>
</dbReference>
<feature type="domain" description="PAS" evidence="7">
    <location>
        <begin position="27"/>
        <end position="84"/>
    </location>
</feature>
<dbReference type="SMART" id="SM00091">
    <property type="entry name" value="PAS"/>
    <property type="match status" value="2"/>
</dbReference>
<dbReference type="EMBL" id="WWCJ01000007">
    <property type="protein sequence ID" value="MYN02650.1"/>
    <property type="molecule type" value="Genomic_DNA"/>
</dbReference>
<keyword evidence="3 4" id="KW-0597">Phosphoprotein</keyword>
<dbReference type="InterPro" id="IPR000700">
    <property type="entry name" value="PAS-assoc_C"/>
</dbReference>
<dbReference type="InterPro" id="IPR003594">
    <property type="entry name" value="HATPase_dom"/>
</dbReference>
<evidence type="ECO:0000313" key="9">
    <source>
        <dbReference type="EMBL" id="MYN02650.1"/>
    </source>
</evidence>
<dbReference type="InterPro" id="IPR001610">
    <property type="entry name" value="PAC"/>
</dbReference>
<dbReference type="Pfam" id="PF13426">
    <property type="entry name" value="PAS_9"/>
    <property type="match status" value="2"/>
</dbReference>
<dbReference type="EC" id="2.7.13.3" evidence="2"/>